<proteinExistence type="predicted"/>
<dbReference type="EMBL" id="LHZU01000135">
    <property type="protein sequence ID" value="KXV58769.1"/>
    <property type="molecule type" value="Genomic_DNA"/>
</dbReference>
<reference evidence="2 3" key="1">
    <citation type="submission" date="2015-06" db="EMBL/GenBank/DDBJ databases">
        <title>Improved classification and identification of acetic acid bacteria using matrix-assisted laser desorption/ionization time-of-flight mass spectrometry; Gluconobacter nephelii and Gluconobacter uchimurae are later heterotypic synonyms of Gluconobacter japonicus and Gluconobacter oxydans, respectively.</title>
        <authorList>
            <person name="Li L."/>
            <person name="Cleenwerck I."/>
            <person name="De Vuyst L."/>
            <person name="Vandamme P."/>
        </authorList>
    </citation>
    <scope>NUCLEOTIDE SEQUENCE [LARGE SCALE GENOMIC DNA]</scope>
    <source>
        <strain evidence="2 3">LMG 23690</strain>
    </source>
</reference>
<protein>
    <submittedName>
        <fullName evidence="2">Uncharacterized protein</fullName>
    </submittedName>
</protein>
<dbReference type="PATRIC" id="fig|446692.4.peg.1845"/>
<comment type="caution">
    <text evidence="2">The sequence shown here is derived from an EMBL/GenBank/DDBJ whole genome shotgun (WGS) entry which is preliminary data.</text>
</comment>
<accession>A0A149U0F6</accession>
<dbReference type="Proteomes" id="UP000075360">
    <property type="component" value="Unassembled WGS sequence"/>
</dbReference>
<name>A0A149U0F6_9PROT</name>
<evidence type="ECO:0000256" key="1">
    <source>
        <dbReference type="SAM" id="MobiDB-lite"/>
    </source>
</evidence>
<gene>
    <name evidence="2" type="ORF">AD948_10590</name>
</gene>
<evidence type="ECO:0000313" key="3">
    <source>
        <dbReference type="Proteomes" id="UP000075360"/>
    </source>
</evidence>
<sequence>MTRETEEMASIMDEFMHHVTGDEGRRVLFRTNEIKLQGEQERSENNPRQQGLHRDWRRCGNGRKSAGGNG</sequence>
<organism evidence="2 3">
    <name type="scientific">Acetobacter senegalensis</name>
    <dbReference type="NCBI Taxonomy" id="446692"/>
    <lineage>
        <taxon>Bacteria</taxon>
        <taxon>Pseudomonadati</taxon>
        <taxon>Pseudomonadota</taxon>
        <taxon>Alphaproteobacteria</taxon>
        <taxon>Acetobacterales</taxon>
        <taxon>Acetobacteraceae</taxon>
        <taxon>Acetobacter</taxon>
    </lineage>
</organism>
<dbReference type="AlphaFoldDB" id="A0A149U0F6"/>
<evidence type="ECO:0000313" key="2">
    <source>
        <dbReference type="EMBL" id="KXV58769.1"/>
    </source>
</evidence>
<feature type="region of interest" description="Disordered" evidence="1">
    <location>
        <begin position="37"/>
        <end position="70"/>
    </location>
</feature>